<dbReference type="PANTHER" id="PTHR11609:SF5">
    <property type="entry name" value="PHOSPHORIBOSYLAMINOIMIDAZOLE CARBOXYLASE"/>
    <property type="match status" value="1"/>
</dbReference>
<organism evidence="11 12">
    <name type="scientific">Pediococcus stilesii</name>
    <dbReference type="NCBI Taxonomy" id="331679"/>
    <lineage>
        <taxon>Bacteria</taxon>
        <taxon>Bacillati</taxon>
        <taxon>Bacillota</taxon>
        <taxon>Bacilli</taxon>
        <taxon>Lactobacillales</taxon>
        <taxon>Lactobacillaceae</taxon>
        <taxon>Pediococcus</taxon>
    </lineage>
</organism>
<comment type="catalytic activity">
    <reaction evidence="8 9">
        <text>5-amino-1-(5-phospho-beta-D-ribosyl)imidazole + hydrogencarbonate + ATP = 5-carboxyamino-1-(5-phospho-D-ribosyl)imidazole + ADP + phosphate + 2 H(+)</text>
        <dbReference type="Rhea" id="RHEA:19317"/>
        <dbReference type="ChEBI" id="CHEBI:15378"/>
        <dbReference type="ChEBI" id="CHEBI:17544"/>
        <dbReference type="ChEBI" id="CHEBI:30616"/>
        <dbReference type="ChEBI" id="CHEBI:43474"/>
        <dbReference type="ChEBI" id="CHEBI:58730"/>
        <dbReference type="ChEBI" id="CHEBI:137981"/>
        <dbReference type="ChEBI" id="CHEBI:456216"/>
        <dbReference type="EC" id="6.3.4.18"/>
    </reaction>
</comment>
<reference evidence="11 12" key="1">
    <citation type="submission" date="2019-05" db="EMBL/GenBank/DDBJ databases">
        <title>The metagenome of a microbial culture collection derived from dairy environment covers the genomic content of the human microbiome.</title>
        <authorList>
            <person name="Roder T."/>
            <person name="Wuthrich D."/>
            <person name="Sattari Z."/>
            <person name="Von Ah U."/>
            <person name="Bar C."/>
            <person name="Ronchi F."/>
            <person name="Macpherson A.J."/>
            <person name="Ganal-Vonarburg S.C."/>
            <person name="Bruggmann R."/>
            <person name="Vergeres G."/>
        </authorList>
    </citation>
    <scope>NUCLEOTIDE SEQUENCE [LARGE SCALE GENOMIC DNA]</scope>
    <source>
        <strain evidence="11 12">FAM 18815</strain>
    </source>
</reference>
<dbReference type="GO" id="GO:0034028">
    <property type="term" value="F:5-(carboxyamino)imidazole ribonucleotide synthase activity"/>
    <property type="evidence" value="ECO:0007669"/>
    <property type="project" value="UniProtKB-UniRule"/>
</dbReference>
<dbReference type="Gene3D" id="3.30.1490.20">
    <property type="entry name" value="ATP-grasp fold, A domain"/>
    <property type="match status" value="1"/>
</dbReference>
<comment type="similarity">
    <text evidence="8 9">Belongs to the PurK/PurT family.</text>
</comment>
<dbReference type="GO" id="GO:0004638">
    <property type="term" value="F:phosphoribosylaminoimidazole carboxylase activity"/>
    <property type="evidence" value="ECO:0007669"/>
    <property type="project" value="InterPro"/>
</dbReference>
<feature type="binding site" evidence="8">
    <location>
        <begin position="272"/>
        <end position="273"/>
    </location>
    <ligand>
        <name>ATP</name>
        <dbReference type="ChEBI" id="CHEBI:30616"/>
    </ligand>
</feature>
<keyword evidence="4 8" id="KW-0547">Nucleotide-binding</keyword>
<dbReference type="InterPro" id="IPR011761">
    <property type="entry name" value="ATP-grasp"/>
</dbReference>
<dbReference type="InterPro" id="IPR005875">
    <property type="entry name" value="PurK"/>
</dbReference>
<sequence>MKCNSEGGILLPPATIGIVGGGQLGQMIALSAKAMGYKVGVLDPLPDCPTAQVSDFQIVAEYDNHRALMQLAERSDVLTYEFENVDVDSLTEAQKITALPQGTNLLEITGDRLHEKNFLEGRDIPVTPFAAVEHPSDLKKAVEKIGFPSILKTVEGGYDGHGQQDLNSEADLKAGEELVSKSICILEKKQNFAKELSVMVTRSRNGEIRSFPVVENIHRNHILHETIVPARVSKDVQQNAQKIARQIAQGLCLRGVLGIEYFMLEDGRLMVNELAPRPHNSGHYSIEACNISQFDAHIRSICGLEIPKIKLHSEAIMVNLLGQHLQPARDRLPERPNWHFHDYGKLEARKNRKMGHITMLGDRQQLLDAVNTEHIWENEE</sequence>
<proteinExistence type="inferred from homology"/>
<keyword evidence="3 8" id="KW-0436">Ligase</keyword>
<dbReference type="HAMAP" id="MF_01928">
    <property type="entry name" value="PurK"/>
    <property type="match status" value="1"/>
</dbReference>
<dbReference type="GO" id="GO:0006189">
    <property type="term" value="P:'de novo' IMP biosynthetic process"/>
    <property type="evidence" value="ECO:0007669"/>
    <property type="project" value="UniProtKB-UniRule"/>
</dbReference>
<protein>
    <recommendedName>
        <fullName evidence="8 9">N5-carboxyaminoimidazole ribonucleotide synthase</fullName>
        <shortName evidence="8 9">N5-CAIR synthase</shortName>
        <ecNumber evidence="8 9">6.3.4.18</ecNumber>
    </recommendedName>
    <alternativeName>
        <fullName evidence="8 9">5-(carboxyamino)imidazole ribonucleotide synthetase</fullName>
    </alternativeName>
</protein>
<dbReference type="Pfam" id="PF17769">
    <property type="entry name" value="PurK_C"/>
    <property type="match status" value="1"/>
</dbReference>
<dbReference type="InterPro" id="IPR040686">
    <property type="entry name" value="PurK_C"/>
</dbReference>
<evidence type="ECO:0000256" key="7">
    <source>
        <dbReference type="ARBA" id="ARBA00023211"/>
    </source>
</evidence>
<evidence type="ECO:0000256" key="9">
    <source>
        <dbReference type="RuleBase" id="RU361200"/>
    </source>
</evidence>
<dbReference type="Proteomes" id="UP000305541">
    <property type="component" value="Unassembled WGS sequence"/>
</dbReference>
<dbReference type="SUPFAM" id="SSF51246">
    <property type="entry name" value="Rudiment single hybrid motif"/>
    <property type="match status" value="1"/>
</dbReference>
<evidence type="ECO:0000256" key="3">
    <source>
        <dbReference type="ARBA" id="ARBA00022598"/>
    </source>
</evidence>
<feature type="binding site" evidence="8">
    <location>
        <position position="112"/>
    </location>
    <ligand>
        <name>ATP</name>
        <dbReference type="ChEBI" id="CHEBI:30616"/>
    </ligand>
</feature>
<dbReference type="NCBIfam" id="TIGR01161">
    <property type="entry name" value="purK"/>
    <property type="match status" value="1"/>
</dbReference>
<evidence type="ECO:0000256" key="5">
    <source>
        <dbReference type="ARBA" id="ARBA00022755"/>
    </source>
</evidence>
<dbReference type="GO" id="GO:0005829">
    <property type="term" value="C:cytosol"/>
    <property type="evidence" value="ECO:0007669"/>
    <property type="project" value="TreeGrafter"/>
</dbReference>
<feature type="binding site" evidence="8">
    <location>
        <position position="195"/>
    </location>
    <ligand>
        <name>ATP</name>
        <dbReference type="ChEBI" id="CHEBI:30616"/>
    </ligand>
</feature>
<comment type="cofactor">
    <cofactor evidence="1">
        <name>Mn(2+)</name>
        <dbReference type="ChEBI" id="CHEBI:29035"/>
    </cofactor>
</comment>
<feature type="binding site" evidence="8">
    <location>
        <position position="218"/>
    </location>
    <ligand>
        <name>ATP</name>
        <dbReference type="ChEBI" id="CHEBI:30616"/>
    </ligand>
</feature>
<evidence type="ECO:0000256" key="4">
    <source>
        <dbReference type="ARBA" id="ARBA00022741"/>
    </source>
</evidence>
<dbReference type="GO" id="GO:0005524">
    <property type="term" value="F:ATP binding"/>
    <property type="evidence" value="ECO:0007669"/>
    <property type="project" value="UniProtKB-UniRule"/>
</dbReference>
<comment type="function">
    <text evidence="8">Catalyzes the ATP-dependent conversion of 5-aminoimidazole ribonucleotide (AIR) and HCO(3)(-) to N5-carboxyaminoimidazole ribonucleotide (N5-CAIR).</text>
</comment>
<feature type="domain" description="ATP-grasp" evidence="10">
    <location>
        <begin position="116"/>
        <end position="302"/>
    </location>
</feature>
<dbReference type="EMBL" id="VBTH01000010">
    <property type="protein sequence ID" value="TLQ04052.1"/>
    <property type="molecule type" value="Genomic_DNA"/>
</dbReference>
<dbReference type="InterPro" id="IPR054350">
    <property type="entry name" value="PurT/PurK_preATP-grasp"/>
</dbReference>
<dbReference type="GO" id="GO:0046872">
    <property type="term" value="F:metal ion binding"/>
    <property type="evidence" value="ECO:0007669"/>
    <property type="project" value="InterPro"/>
</dbReference>
<feature type="binding site" evidence="8">
    <location>
        <position position="152"/>
    </location>
    <ligand>
        <name>ATP</name>
        <dbReference type="ChEBI" id="CHEBI:30616"/>
    </ligand>
</feature>
<gene>
    <name evidence="8 9 11" type="primary">purK</name>
    <name evidence="11" type="ORF">FEZ51_06400</name>
</gene>
<dbReference type="UniPathway" id="UPA00074">
    <property type="reaction ID" value="UER00942"/>
</dbReference>
<evidence type="ECO:0000313" key="11">
    <source>
        <dbReference type="EMBL" id="TLQ04052.1"/>
    </source>
</evidence>
<dbReference type="Gene3D" id="3.40.50.20">
    <property type="match status" value="1"/>
</dbReference>
<name>A0A5R9BVX9_9LACO</name>
<dbReference type="RefSeq" id="WP_138474445.1">
    <property type="nucleotide sequence ID" value="NZ_VBTH01000010.1"/>
</dbReference>
<keyword evidence="6 8" id="KW-0067">ATP-binding</keyword>
<dbReference type="InterPro" id="IPR016185">
    <property type="entry name" value="PreATP-grasp_dom_sf"/>
</dbReference>
<dbReference type="NCBIfam" id="NF004676">
    <property type="entry name" value="PRK06019.1-2"/>
    <property type="match status" value="1"/>
</dbReference>
<evidence type="ECO:0000259" key="10">
    <source>
        <dbReference type="PROSITE" id="PS50975"/>
    </source>
</evidence>
<dbReference type="NCBIfam" id="NF004675">
    <property type="entry name" value="PRK06019.1-1"/>
    <property type="match status" value="1"/>
</dbReference>
<dbReference type="PANTHER" id="PTHR11609">
    <property type="entry name" value="PURINE BIOSYNTHESIS PROTEIN 6/7, PUR6/7"/>
    <property type="match status" value="1"/>
</dbReference>
<evidence type="ECO:0000256" key="8">
    <source>
        <dbReference type="HAMAP-Rule" id="MF_01928"/>
    </source>
</evidence>
<comment type="caution">
    <text evidence="8">Lacks conserved residue(s) required for the propagation of feature annotation.</text>
</comment>
<evidence type="ECO:0000256" key="2">
    <source>
        <dbReference type="ARBA" id="ARBA00001946"/>
    </source>
</evidence>
<evidence type="ECO:0000256" key="1">
    <source>
        <dbReference type="ARBA" id="ARBA00001936"/>
    </source>
</evidence>
<accession>A0A5R9BVX9</accession>
<dbReference type="OrthoDB" id="9804625at2"/>
<comment type="subunit">
    <text evidence="8 9">Homodimer.</text>
</comment>
<evidence type="ECO:0000313" key="12">
    <source>
        <dbReference type="Proteomes" id="UP000305541"/>
    </source>
</evidence>
<comment type="function">
    <text evidence="9">Catalyzes the ATP-dependent conversion of 5-aminoimidazole ribonucleotide (AIR) and HCO(3)- to N5-carboxyaminoimidazole ribonucleotide (N5-CAIR).</text>
</comment>
<dbReference type="SUPFAM" id="SSF56059">
    <property type="entry name" value="Glutathione synthetase ATP-binding domain-like"/>
    <property type="match status" value="1"/>
</dbReference>
<keyword evidence="5 8" id="KW-0658">Purine biosynthesis</keyword>
<dbReference type="Gene3D" id="3.30.470.20">
    <property type="entry name" value="ATP-grasp fold, B domain"/>
    <property type="match status" value="1"/>
</dbReference>
<dbReference type="SUPFAM" id="SSF52440">
    <property type="entry name" value="PreATP-grasp domain"/>
    <property type="match status" value="1"/>
</dbReference>
<comment type="pathway">
    <text evidence="8 9">Purine metabolism; IMP biosynthesis via de novo pathway; 5-amino-1-(5-phospho-D-ribosyl)imidazole-4-carboxylate from 5-amino-1-(5-phospho-D-ribosyl)imidazole (N5-CAIR route): step 1/2.</text>
</comment>
<evidence type="ECO:0000256" key="6">
    <source>
        <dbReference type="ARBA" id="ARBA00022840"/>
    </source>
</evidence>
<dbReference type="FunFam" id="3.30.470.20:FF:000029">
    <property type="entry name" value="N5-carboxyaminoimidazole ribonucleotide synthase"/>
    <property type="match status" value="1"/>
</dbReference>
<dbReference type="InterPro" id="IPR013815">
    <property type="entry name" value="ATP_grasp_subdomain_1"/>
</dbReference>
<keyword evidence="7" id="KW-0464">Manganese</keyword>
<dbReference type="InterPro" id="IPR011054">
    <property type="entry name" value="Rudment_hybrid_motif"/>
</dbReference>
<dbReference type="EC" id="6.3.4.18" evidence="8 9"/>
<dbReference type="Pfam" id="PF22660">
    <property type="entry name" value="RS_preATP-grasp-like"/>
    <property type="match status" value="1"/>
</dbReference>
<comment type="cofactor">
    <cofactor evidence="2">
        <name>Mg(2+)</name>
        <dbReference type="ChEBI" id="CHEBI:18420"/>
    </cofactor>
</comment>
<comment type="caution">
    <text evidence="11">The sequence shown here is derived from an EMBL/GenBank/DDBJ whole genome shotgun (WGS) entry which is preliminary data.</text>
</comment>
<dbReference type="Pfam" id="PF02222">
    <property type="entry name" value="ATP-grasp"/>
    <property type="match status" value="1"/>
</dbReference>
<feature type="binding site" evidence="8">
    <location>
        <begin position="157"/>
        <end position="163"/>
    </location>
    <ligand>
        <name>ATP</name>
        <dbReference type="ChEBI" id="CHEBI:30616"/>
    </ligand>
</feature>
<dbReference type="PROSITE" id="PS50975">
    <property type="entry name" value="ATP_GRASP"/>
    <property type="match status" value="1"/>
</dbReference>
<dbReference type="NCBIfam" id="NF004679">
    <property type="entry name" value="PRK06019.1-5"/>
    <property type="match status" value="1"/>
</dbReference>
<dbReference type="InterPro" id="IPR003135">
    <property type="entry name" value="ATP-grasp_carboxylate-amine"/>
</dbReference>
<dbReference type="AlphaFoldDB" id="A0A5R9BVX9"/>
<dbReference type="FunFam" id="3.40.50.20:FF:000016">
    <property type="entry name" value="N5-carboxyaminoimidazole ribonucleotide synthase"/>
    <property type="match status" value="1"/>
</dbReference>